<sequence length="857" mass="97882">MVFRIPGKDKYVPPNIIALFHRLGKLERLSHEQGESFKEYETIRKTCSDIAIEMPAGLGKTLVGGLIGEFNRLTQNWRIVYACANKQLAAQTHALLQSYGVQSVLLVGQKESFQVHDFNRYQRAAAVAVTVYSHIFNISPAFSDAHQIIFDDAHAAEYAISDFWSLTIKKEKHPEIFTALFETLGDAIASHVQDRVLHGMFDPLHDGVDIIPLALWIEKKDEIRSLLSSKVDGTDLYFSWSRIVNHLHACQIYISHDTFTIRPILPPNLKRQTAAFASSRERIYMSATVGDAGELERIFGVAHIHRISKFSVDANKISGRRLILFPEDHFSKDQLWEVLAETIRMQSRALILCPSYPVLQHVLNKLKEHIPDYSVFLSKDIEESMEPFVSSQKGVLLLAGRYEGIDLKDDQCRLQIIYELPVAIGTSEQFLQARLRVKELLRTMLATRILQGLGRCTRGHKDYASVLFVGKRVGEYMYKDEFLGMLPAEVDAEISFGFEQIEQIRDLSTWKQALQIFFDQGEEWSEIEGHIQTLTDEKNKARIREVIFNESLRLSAADELSYLYSIWEGEFEKAHQSADQVLKHFGRQETLKGYRAWWNYLIASVGVLQGEKEKAREYHQKAVNAADYKLWLDKRVFNERQIGEDENFPELVEYQLNTMLAVLESYGDRSNRFDKHWATMVDGLSSPIAETYEPALCTLGQFLGFESDRPKGKGTPDGVWLSLSCGIVFEAKTNVEKPEGAISLDDIRQTGYHENYVRKNYPVSDSITITTVMICPKQYVEKYAEHTTEGIFLLEPKFILELANVLEPCLRVALQKLKYAGYEDARSTLGQLIIEHSLTIQTIVENMQQVELVDVVK</sequence>
<dbReference type="SMART" id="SM00491">
    <property type="entry name" value="HELICc2"/>
    <property type="match status" value="1"/>
</dbReference>
<dbReference type="EMBL" id="QGTQ01000010">
    <property type="protein sequence ID" value="PWW01234.1"/>
    <property type="molecule type" value="Genomic_DNA"/>
</dbReference>
<dbReference type="RefSeq" id="WP_110044721.1">
    <property type="nucleotide sequence ID" value="NZ_CP054613.1"/>
</dbReference>
<evidence type="ECO:0000313" key="2">
    <source>
        <dbReference type="EMBL" id="PWW01234.1"/>
    </source>
</evidence>
<feature type="domain" description="ATP-dependent helicase C-terminal" evidence="1">
    <location>
        <begin position="356"/>
        <end position="475"/>
    </location>
</feature>
<dbReference type="OrthoDB" id="366844at2"/>
<keyword evidence="3" id="KW-1185">Reference proteome</keyword>
<dbReference type="GO" id="GO:0016818">
    <property type="term" value="F:hydrolase activity, acting on acid anhydrides, in phosphorus-containing anhydrides"/>
    <property type="evidence" value="ECO:0007669"/>
    <property type="project" value="InterPro"/>
</dbReference>
<dbReference type="Gene3D" id="3.40.50.300">
    <property type="entry name" value="P-loop containing nucleotide triphosphate hydrolases"/>
    <property type="match status" value="2"/>
</dbReference>
<dbReference type="GO" id="GO:0006289">
    <property type="term" value="P:nucleotide-excision repair"/>
    <property type="evidence" value="ECO:0007669"/>
    <property type="project" value="TreeGrafter"/>
</dbReference>
<dbReference type="InterPro" id="IPR006935">
    <property type="entry name" value="Helicase/UvrB_N"/>
</dbReference>
<dbReference type="GO" id="GO:0003678">
    <property type="term" value="F:DNA helicase activity"/>
    <property type="evidence" value="ECO:0007669"/>
    <property type="project" value="TreeGrafter"/>
</dbReference>
<accession>A0A2V2YWB8</accession>
<dbReference type="GO" id="GO:0003677">
    <property type="term" value="F:DNA binding"/>
    <property type="evidence" value="ECO:0007669"/>
    <property type="project" value="InterPro"/>
</dbReference>
<comment type="caution">
    <text evidence="2">The sequence shown here is derived from an EMBL/GenBank/DDBJ whole genome shotgun (WGS) entry which is preliminary data.</text>
</comment>
<protein>
    <submittedName>
        <fullName evidence="2">RAD3-like DEAD/DEAH box helicase</fullName>
    </submittedName>
</protein>
<dbReference type="AlphaFoldDB" id="A0A2V2YWB8"/>
<gene>
    <name evidence="2" type="ORF">DFQ01_110124</name>
</gene>
<keyword evidence="2" id="KW-0347">Helicase</keyword>
<dbReference type="PANTHER" id="PTHR11472">
    <property type="entry name" value="DNA REPAIR DEAD HELICASE RAD3/XP-D SUBFAMILY MEMBER"/>
    <property type="match status" value="1"/>
</dbReference>
<evidence type="ECO:0000313" key="3">
    <source>
        <dbReference type="Proteomes" id="UP000246635"/>
    </source>
</evidence>
<dbReference type="PANTHER" id="PTHR11472:SF47">
    <property type="entry name" value="FANCONI ANEMIA GROUP J PROTEIN"/>
    <property type="match status" value="1"/>
</dbReference>
<keyword evidence="2" id="KW-0067">ATP-binding</keyword>
<reference evidence="2 3" key="1">
    <citation type="submission" date="2018-05" db="EMBL/GenBank/DDBJ databases">
        <title>Genomic Encyclopedia of Type Strains, Phase III (KMG-III): the genomes of soil and plant-associated and newly described type strains.</title>
        <authorList>
            <person name="Whitman W."/>
        </authorList>
    </citation>
    <scope>NUCLEOTIDE SEQUENCE [LARGE SCALE GENOMIC DNA]</scope>
    <source>
        <strain evidence="2 3">CECT 5696</strain>
    </source>
</reference>
<dbReference type="Pfam" id="PF04851">
    <property type="entry name" value="ResIII"/>
    <property type="match status" value="1"/>
</dbReference>
<dbReference type="InterPro" id="IPR006555">
    <property type="entry name" value="ATP-dep_Helicase_C"/>
</dbReference>
<organism evidence="2 3">
    <name type="scientific">Paenibacillus cellulosilyticus</name>
    <dbReference type="NCBI Taxonomy" id="375489"/>
    <lineage>
        <taxon>Bacteria</taxon>
        <taxon>Bacillati</taxon>
        <taxon>Bacillota</taxon>
        <taxon>Bacilli</taxon>
        <taxon>Bacillales</taxon>
        <taxon>Paenibacillaceae</taxon>
        <taxon>Paenibacillus</taxon>
    </lineage>
</organism>
<name>A0A2V2YWB8_9BACL</name>
<dbReference type="InterPro" id="IPR045028">
    <property type="entry name" value="DinG/Rad3-like"/>
</dbReference>
<dbReference type="SUPFAM" id="SSF52540">
    <property type="entry name" value="P-loop containing nucleoside triphosphate hydrolases"/>
    <property type="match status" value="1"/>
</dbReference>
<dbReference type="Pfam" id="PF13307">
    <property type="entry name" value="Helicase_C_2"/>
    <property type="match status" value="1"/>
</dbReference>
<proteinExistence type="predicted"/>
<keyword evidence="2" id="KW-0547">Nucleotide-binding</keyword>
<dbReference type="Proteomes" id="UP000246635">
    <property type="component" value="Unassembled WGS sequence"/>
</dbReference>
<dbReference type="InterPro" id="IPR027417">
    <property type="entry name" value="P-loop_NTPase"/>
</dbReference>
<keyword evidence="2" id="KW-0378">Hydrolase</keyword>
<dbReference type="GO" id="GO:0005524">
    <property type="term" value="F:ATP binding"/>
    <property type="evidence" value="ECO:0007669"/>
    <property type="project" value="InterPro"/>
</dbReference>
<evidence type="ECO:0000259" key="1">
    <source>
        <dbReference type="SMART" id="SM00491"/>
    </source>
</evidence>